<sequence>MNNNIEVDKVANSILTKLSEWKENANANFVKYAHQIYASKIQNKYSSLLTPCPKGVFLKVTDIEYNNDSEYIDLYQELQVNRPNCQGSLFSMLDTSLMPFGVHRVRKLSDNSINLTFSNNDKTFTLANQRLVFWIHSDTSNIKRSLQIFNNLKEKAKLTYYSGSVESCLEVNLELGHSYKQKVNMAIKNNIYDPRLQFIVSIDFSAIKEISFEKLDLELKFDTLSIPEHELIKCFHTNLIPMMNQAVVNIKPFKLDGNDDIYWLRTDSELKYQACELRGLYSNNYLINPSAYRIVYNDNQIGVEFNQIEEYFNTNITGSMYIDYNLDDSLYATDTNLRWYGHNINRYKINAISSIHNHSTSVDEIKIRALISLLSISELTKWTVDMWKHLLTFFDKFAYIKINYLLNKVEVKGKEIVLNFITDDAVIQKWIIFYIHQLKLFISHNVPYLDTKLEVGF</sequence>
<evidence type="ECO:0000313" key="1">
    <source>
        <dbReference type="EMBL" id="QIV94139.1"/>
    </source>
</evidence>
<reference evidence="1 2" key="1">
    <citation type="submission" date="2019-03" db="EMBL/GenBank/DDBJ databases">
        <title>Complete Genome Sequence of Allofrancisella frigidaquae Strain SYSU 10HL1970 Isolated from Water-Cooling Systems in China.</title>
        <authorList>
            <person name="Ohrman C."/>
            <person name="Uneklint I."/>
            <person name="Sjodin A."/>
        </authorList>
    </citation>
    <scope>NUCLEOTIDE SEQUENCE [LARGE SCALE GENOMIC DNA]</scope>
    <source>
        <strain evidence="1 2">SYSU 10HL1970</strain>
    </source>
</reference>
<dbReference type="KEGG" id="afri:E3E15_01715"/>
<dbReference type="Proteomes" id="UP000503320">
    <property type="component" value="Chromosome"/>
</dbReference>
<protein>
    <submittedName>
        <fullName evidence="1">Uncharacterized protein</fullName>
    </submittedName>
</protein>
<gene>
    <name evidence="1" type="ORF">E3E15_01715</name>
</gene>
<dbReference type="EMBL" id="CP038017">
    <property type="protein sequence ID" value="QIV94139.1"/>
    <property type="molecule type" value="Genomic_DNA"/>
</dbReference>
<evidence type="ECO:0000313" key="2">
    <source>
        <dbReference type="Proteomes" id="UP000503320"/>
    </source>
</evidence>
<accession>A0A6M3HSN1</accession>
<dbReference type="RefSeq" id="WP_035721292.1">
    <property type="nucleotide sequence ID" value="NZ_CP038017.1"/>
</dbReference>
<dbReference type="AlphaFoldDB" id="A0A6M3HSN1"/>
<keyword evidence="2" id="KW-1185">Reference proteome</keyword>
<name>A0A6M3HSN1_9GAMM</name>
<proteinExistence type="predicted"/>
<organism evidence="1 2">
    <name type="scientific">Allofrancisella frigidaquae</name>
    <dbReference type="NCBI Taxonomy" id="1085644"/>
    <lineage>
        <taxon>Bacteria</taxon>
        <taxon>Pseudomonadati</taxon>
        <taxon>Pseudomonadota</taxon>
        <taxon>Gammaproteobacteria</taxon>
        <taxon>Thiotrichales</taxon>
        <taxon>Francisellaceae</taxon>
        <taxon>Allofrancisella</taxon>
    </lineage>
</organism>
<dbReference type="NCBIfam" id="NF041246">
    <property type="entry name" value="T6SS_IglH_TssF"/>
    <property type="match status" value="1"/>
</dbReference>